<dbReference type="AlphaFoldDB" id="R9UP83"/>
<accession>R9UP83</accession>
<dbReference type="Proteomes" id="UP000007392">
    <property type="component" value="Chromosome"/>
</dbReference>
<evidence type="ECO:0000313" key="2">
    <source>
        <dbReference type="Proteomes" id="UP000007392"/>
    </source>
</evidence>
<sequence length="50" mass="5907">MVHQSVANDFIINFKCIGFIVCIDEPPHSIFQLFEVHWIVMFLIFNKLLV</sequence>
<organism evidence="1 2">
    <name type="scientific">Paenibacillus mucilaginosus K02</name>
    <dbReference type="NCBI Taxonomy" id="997761"/>
    <lineage>
        <taxon>Bacteria</taxon>
        <taxon>Bacillati</taxon>
        <taxon>Bacillota</taxon>
        <taxon>Bacilli</taxon>
        <taxon>Bacillales</taxon>
        <taxon>Paenibacillaceae</taxon>
        <taxon>Paenibacillus</taxon>
    </lineage>
</organism>
<dbReference type="EMBL" id="CP003422">
    <property type="protein sequence ID" value="AGN70627.1"/>
    <property type="molecule type" value="Genomic_DNA"/>
</dbReference>
<name>R9UP83_9BACL</name>
<dbReference type="KEGG" id="pmw:B2K_38950"/>
<evidence type="ECO:0000313" key="1">
    <source>
        <dbReference type="EMBL" id="AGN70627.1"/>
    </source>
</evidence>
<gene>
    <name evidence="1" type="ORF">B2K_38950</name>
</gene>
<reference evidence="1 2" key="1">
    <citation type="submission" date="2013-06" db="EMBL/GenBank/DDBJ databases">
        <title>Complete genome sequence of Paenibacillus mucilaginosus K02.</title>
        <authorList>
            <person name="Xiao B."/>
            <person name="Sun L."/>
            <person name="Xiao L."/>
            <person name="Lian B."/>
        </authorList>
    </citation>
    <scope>NUCLEOTIDE SEQUENCE [LARGE SCALE GENOMIC DNA]</scope>
    <source>
        <strain evidence="1 2">K02</strain>
    </source>
</reference>
<proteinExistence type="predicted"/>
<protein>
    <submittedName>
        <fullName evidence="1">Uncharacterized protein</fullName>
    </submittedName>
</protein>
<dbReference type="HOGENOM" id="CLU_3120669_0_0_9"/>